<dbReference type="Pfam" id="PF09489">
    <property type="entry name" value="CbtB"/>
    <property type="match status" value="1"/>
</dbReference>
<keyword evidence="1" id="KW-0472">Membrane</keyword>
<accession>A0A4Y3TK73</accession>
<dbReference type="EMBL" id="BJMU01000004">
    <property type="protein sequence ID" value="GEB82726.1"/>
    <property type="molecule type" value="Genomic_DNA"/>
</dbReference>
<reference evidence="2 3" key="1">
    <citation type="submission" date="2019-06" db="EMBL/GenBank/DDBJ databases">
        <title>Whole genome shotgun sequence of Acetobacter orleanensis NBRC 13752.</title>
        <authorList>
            <person name="Hosoyama A."/>
            <person name="Uohara A."/>
            <person name="Ohji S."/>
            <person name="Ichikawa N."/>
        </authorList>
    </citation>
    <scope>NUCLEOTIDE SEQUENCE [LARGE SCALE GENOMIC DNA]</scope>
    <source>
        <strain evidence="2 3">NBRC 13752</strain>
    </source>
</reference>
<sequence>MQVRHGRATVIRVLNVGSQTSSHLFSSTAERVFTSGACLMMHPSSPRARAIAAPAPVAIPVGALLPWAVFGLLVSVLMLYFVGAEQGAISLISGHEVHEFVHDGRHLLGFPCH</sequence>
<dbReference type="AlphaFoldDB" id="A0A4Y3TK73"/>
<evidence type="ECO:0000313" key="2">
    <source>
        <dbReference type="EMBL" id="GEB82726.1"/>
    </source>
</evidence>
<comment type="caution">
    <text evidence="2">The sequence shown here is derived from an EMBL/GenBank/DDBJ whole genome shotgun (WGS) entry which is preliminary data.</text>
</comment>
<keyword evidence="1" id="KW-0812">Transmembrane</keyword>
<feature type="transmembrane region" description="Helical" evidence="1">
    <location>
        <begin position="64"/>
        <end position="83"/>
    </location>
</feature>
<dbReference type="STRING" id="104099.AD949_10080"/>
<evidence type="ECO:0008006" key="4">
    <source>
        <dbReference type="Google" id="ProtNLM"/>
    </source>
</evidence>
<protein>
    <recommendedName>
        <fullName evidence="4">Cobalt transporter</fullName>
    </recommendedName>
</protein>
<keyword evidence="3" id="KW-1185">Reference proteome</keyword>
<dbReference type="InterPro" id="IPR012667">
    <property type="entry name" value="CbtB_put"/>
</dbReference>
<evidence type="ECO:0000256" key="1">
    <source>
        <dbReference type="SAM" id="Phobius"/>
    </source>
</evidence>
<keyword evidence="1" id="KW-1133">Transmembrane helix</keyword>
<organism evidence="2 3">
    <name type="scientific">Acetobacter orleanensis</name>
    <dbReference type="NCBI Taxonomy" id="104099"/>
    <lineage>
        <taxon>Bacteria</taxon>
        <taxon>Pseudomonadati</taxon>
        <taxon>Pseudomonadota</taxon>
        <taxon>Alphaproteobacteria</taxon>
        <taxon>Acetobacterales</taxon>
        <taxon>Acetobacteraceae</taxon>
        <taxon>Acetobacter</taxon>
    </lineage>
</organism>
<dbReference type="Proteomes" id="UP000317617">
    <property type="component" value="Unassembled WGS sequence"/>
</dbReference>
<gene>
    <name evidence="2" type="ORF">AOR01nite_12030</name>
</gene>
<proteinExistence type="predicted"/>
<evidence type="ECO:0000313" key="3">
    <source>
        <dbReference type="Proteomes" id="UP000317617"/>
    </source>
</evidence>
<name>A0A4Y3TK73_9PROT</name>